<feature type="region of interest" description="Disordered" evidence="2">
    <location>
        <begin position="43"/>
        <end position="65"/>
    </location>
</feature>
<dbReference type="AlphaFoldDB" id="A0A6P8K8Q1"/>
<name>A0A6P8K8Q1_DROMA</name>
<reference evidence="4" key="1">
    <citation type="submission" date="2025-08" db="UniProtKB">
        <authorList>
            <consortium name="RefSeq"/>
        </authorList>
    </citation>
    <scope>IDENTIFICATION</scope>
    <source>
        <strain evidence="4">Mau12</strain>
        <tissue evidence="4">Whole Body</tissue>
    </source>
</reference>
<gene>
    <name evidence="4" type="primary">LOC117143922</name>
</gene>
<dbReference type="CTD" id="64863"/>
<dbReference type="PANTHER" id="PTHR12829">
    <property type="entry name" value="N6-ADENOSINE-METHYLTRANSFERASE"/>
    <property type="match status" value="1"/>
</dbReference>
<dbReference type="PROSITE" id="PS00092">
    <property type="entry name" value="N6_MTASE"/>
    <property type="match status" value="1"/>
</dbReference>
<evidence type="ECO:0000256" key="1">
    <source>
        <dbReference type="PROSITE-ProRule" id="PRU00489"/>
    </source>
</evidence>
<evidence type="ECO:0000313" key="3">
    <source>
        <dbReference type="Proteomes" id="UP000515162"/>
    </source>
</evidence>
<dbReference type="PROSITE" id="PS51143">
    <property type="entry name" value="MT_A70"/>
    <property type="match status" value="1"/>
</dbReference>
<dbReference type="GO" id="GO:0003676">
    <property type="term" value="F:nucleic acid binding"/>
    <property type="evidence" value="ECO:0007669"/>
    <property type="project" value="InterPro"/>
</dbReference>
<sequence>MLKLQKKTEDSKLAVFLDHRKLINESYGEFKIKSELFQFHAKKTGQGNEEAKTRKRKRKAGVEDPSSLEDLHLVNGYLKLLSMPPELGDSPPIERHWEDDYNVPQLHGANESGRMQRFLGVDGSRGVYLIPNQSRFFNHNVDNLPALLHQLLPAYDLIVLDPPWRNKYIRRIKRAKPELGYSMLSNEQLSHIPLSQLTHSRSLVAIWCTNSALHQLALEQQLLPSWNLRLLHKLRWYKLSTDHELIAPPQSDLTQKQPYEMLYMACRTDASENYGKDIQQTELLFSVPSIVHSHKPPLLSWLREYLLLDEDQKEPNCLELFARYLHPHFTSIGLEVLKLMDERLYKVREVEHCNQEEVN</sequence>
<dbReference type="GO" id="GO:0032259">
    <property type="term" value="P:methylation"/>
    <property type="evidence" value="ECO:0007669"/>
    <property type="project" value="UniProtKB-KW"/>
</dbReference>
<dbReference type="InterPro" id="IPR002052">
    <property type="entry name" value="DNA_methylase_N6_adenine_CS"/>
</dbReference>
<dbReference type="GeneID" id="117143922"/>
<dbReference type="Proteomes" id="UP000515162">
    <property type="component" value="Chromosome 3R"/>
</dbReference>
<proteinExistence type="inferred from homology"/>
<dbReference type="GO" id="GO:0008168">
    <property type="term" value="F:methyltransferase activity"/>
    <property type="evidence" value="ECO:0007669"/>
    <property type="project" value="UniProtKB-KW"/>
</dbReference>
<comment type="similarity">
    <text evidence="1">Belongs to the MT-A70-like family.</text>
</comment>
<keyword evidence="4" id="KW-0808">Transferase</keyword>
<protein>
    <submittedName>
        <fullName evidence="4">N(6)-adenine-specific DNA methyltransferase METTL4</fullName>
    </submittedName>
</protein>
<keyword evidence="4" id="KW-0489">Methyltransferase</keyword>
<dbReference type="RefSeq" id="XP_033164727.1">
    <property type="nucleotide sequence ID" value="XM_033308836.1"/>
</dbReference>
<dbReference type="GO" id="GO:0005634">
    <property type="term" value="C:nucleus"/>
    <property type="evidence" value="ECO:0007669"/>
    <property type="project" value="TreeGrafter"/>
</dbReference>
<dbReference type="InterPro" id="IPR007757">
    <property type="entry name" value="MT-A70-like"/>
</dbReference>
<evidence type="ECO:0000256" key="2">
    <source>
        <dbReference type="SAM" id="MobiDB-lite"/>
    </source>
</evidence>
<dbReference type="Pfam" id="PF05063">
    <property type="entry name" value="MT-A70"/>
    <property type="match status" value="1"/>
</dbReference>
<organism evidence="3 4">
    <name type="scientific">Drosophila mauritiana</name>
    <name type="common">Fruit fly</name>
    <dbReference type="NCBI Taxonomy" id="7226"/>
    <lineage>
        <taxon>Eukaryota</taxon>
        <taxon>Metazoa</taxon>
        <taxon>Ecdysozoa</taxon>
        <taxon>Arthropoda</taxon>
        <taxon>Hexapoda</taxon>
        <taxon>Insecta</taxon>
        <taxon>Pterygota</taxon>
        <taxon>Neoptera</taxon>
        <taxon>Endopterygota</taxon>
        <taxon>Diptera</taxon>
        <taxon>Brachycera</taxon>
        <taxon>Muscomorpha</taxon>
        <taxon>Ephydroidea</taxon>
        <taxon>Drosophilidae</taxon>
        <taxon>Drosophila</taxon>
        <taxon>Sophophora</taxon>
    </lineage>
</organism>
<dbReference type="PANTHER" id="PTHR12829:SF4">
    <property type="entry name" value="N(6)-ADENINE-SPECIFIC METHYLTRANSFERASE METTL4"/>
    <property type="match status" value="1"/>
</dbReference>
<keyword evidence="3" id="KW-1185">Reference proteome</keyword>
<accession>A0A6P8K8Q1</accession>
<evidence type="ECO:0000313" key="4">
    <source>
        <dbReference type="RefSeq" id="XP_033164727.1"/>
    </source>
</evidence>